<dbReference type="Pfam" id="PF13692">
    <property type="entry name" value="Glyco_trans_1_4"/>
    <property type="match status" value="1"/>
</dbReference>
<feature type="domain" description="Glycosyltransferase subfamily 4-like N-terminal" evidence="3">
    <location>
        <begin position="16"/>
        <end position="208"/>
    </location>
</feature>
<evidence type="ECO:0000313" key="5">
    <source>
        <dbReference type="Proteomes" id="UP000051870"/>
    </source>
</evidence>
<reference evidence="5" key="1">
    <citation type="submission" date="2015-09" db="EMBL/GenBank/DDBJ databases">
        <authorList>
            <person name="Rodrigo-Torres Lidia"/>
            <person name="Arahal R.David."/>
        </authorList>
    </citation>
    <scope>NUCLEOTIDE SEQUENCE [LARGE SCALE GENOMIC DNA]</scope>
    <source>
        <strain evidence="5">CECT 7735</strain>
    </source>
</reference>
<dbReference type="EC" id="2.4.1.250" evidence="4"/>
<dbReference type="GO" id="GO:0102710">
    <property type="term" value="F:D-inositol-3-phosphate glycosyltransferase activity"/>
    <property type="evidence" value="ECO:0007669"/>
    <property type="project" value="UniProtKB-EC"/>
</dbReference>
<sequence>MKYAVLTHANPRVSKGGGELASLALYEGLRDLGEDVVLISMVPPEQLSSVWPSGRSEPVLTYDHATYDDFYHVADGVTQEEIVQTIKSLNVDFVFAHHFLFIGTNTLMRLKDEGIGVALTLHEFLAICQNHGQFVTSDEKQLCYESSAAKCTGCFSNKFASQFAARGRHFQELLNNLDTIISPSEFLADRFDEWGFPKTQINIVENGLMLKPSPEPESPDLEDRSVVFGFFGQINPFKGADVLIEAAEQLAKQGIEPSQMRIRIHGKFVGLPPDTHERYLTAMDENPLLEFTGAYEHRDVIRLMQGCDYVVIPSLWWENSPLVIQEAFLAGRPLIVSGIGGMAEKVRPGKDGLHFQVGRADDLARQMIRGCDAELYQSFVSQLSQSITAKEMAEKYLELI</sequence>
<name>A0A0P1I5N1_9RHOB</name>
<gene>
    <name evidence="4" type="primary">mshA_2</name>
    <name evidence="4" type="ORF">PH7735_01391</name>
</gene>
<dbReference type="RefSeq" id="WP_058310523.1">
    <property type="nucleotide sequence ID" value="NZ_CYTW01000001.1"/>
</dbReference>
<dbReference type="SUPFAM" id="SSF53756">
    <property type="entry name" value="UDP-Glycosyltransferase/glycogen phosphorylase"/>
    <property type="match status" value="1"/>
</dbReference>
<dbReference type="AlphaFoldDB" id="A0A0P1I5N1"/>
<dbReference type="InterPro" id="IPR028098">
    <property type="entry name" value="Glyco_trans_4-like_N"/>
</dbReference>
<dbReference type="PANTHER" id="PTHR12526">
    <property type="entry name" value="GLYCOSYLTRANSFERASE"/>
    <property type="match status" value="1"/>
</dbReference>
<evidence type="ECO:0000256" key="1">
    <source>
        <dbReference type="ARBA" id="ARBA00022676"/>
    </source>
</evidence>
<dbReference type="PANTHER" id="PTHR12526:SF510">
    <property type="entry name" value="D-INOSITOL 3-PHOSPHATE GLYCOSYLTRANSFERASE"/>
    <property type="match status" value="1"/>
</dbReference>
<accession>A0A0P1I5N1</accession>
<dbReference type="Gene3D" id="3.40.50.2000">
    <property type="entry name" value="Glycogen Phosphorylase B"/>
    <property type="match status" value="2"/>
</dbReference>
<dbReference type="EMBL" id="CYTW01000001">
    <property type="protein sequence ID" value="CUJ91638.1"/>
    <property type="molecule type" value="Genomic_DNA"/>
</dbReference>
<dbReference type="STRING" id="1715693.PH7735_01391"/>
<proteinExistence type="predicted"/>
<dbReference type="Pfam" id="PF13439">
    <property type="entry name" value="Glyco_transf_4"/>
    <property type="match status" value="1"/>
</dbReference>
<evidence type="ECO:0000259" key="3">
    <source>
        <dbReference type="Pfam" id="PF13439"/>
    </source>
</evidence>
<evidence type="ECO:0000256" key="2">
    <source>
        <dbReference type="ARBA" id="ARBA00022679"/>
    </source>
</evidence>
<dbReference type="GeneID" id="83880447"/>
<dbReference type="Proteomes" id="UP000051870">
    <property type="component" value="Unassembled WGS sequence"/>
</dbReference>
<keyword evidence="1 4" id="KW-0328">Glycosyltransferase</keyword>
<keyword evidence="5" id="KW-1185">Reference proteome</keyword>
<evidence type="ECO:0000313" key="4">
    <source>
        <dbReference type="EMBL" id="CUJ91638.1"/>
    </source>
</evidence>
<protein>
    <submittedName>
        <fullName evidence="4">D-inositol 3-phosphate glycosyltransferase</fullName>
        <ecNumber evidence="4">2.4.1.250</ecNumber>
    </submittedName>
</protein>
<organism evidence="4 5">
    <name type="scientific">Shimia thalassica</name>
    <dbReference type="NCBI Taxonomy" id="1715693"/>
    <lineage>
        <taxon>Bacteria</taxon>
        <taxon>Pseudomonadati</taxon>
        <taxon>Pseudomonadota</taxon>
        <taxon>Alphaproteobacteria</taxon>
        <taxon>Rhodobacterales</taxon>
        <taxon>Roseobacteraceae</taxon>
    </lineage>
</organism>
<keyword evidence="2 4" id="KW-0808">Transferase</keyword>